<gene>
    <name evidence="1" type="ORF">LPLAT_LOCUS852</name>
</gene>
<evidence type="ECO:0000313" key="1">
    <source>
        <dbReference type="EMBL" id="CAL1674098.1"/>
    </source>
</evidence>
<dbReference type="Proteomes" id="UP001497644">
    <property type="component" value="Chromosome 1"/>
</dbReference>
<dbReference type="EMBL" id="OZ034824">
    <property type="protein sequence ID" value="CAL1674098.1"/>
    <property type="molecule type" value="Genomic_DNA"/>
</dbReference>
<sequence length="99" mass="11020">MAAKEGGSRSRNLGNRRGVLGFHLRRALNVARRARVDGVAGGWLRTAGFSSTIIMEQQQSDDLNACLSDFERGFKSIRELSRICGKYATLTTKLLYELK</sequence>
<protein>
    <submittedName>
        <fullName evidence="1">Uncharacterized protein</fullName>
    </submittedName>
</protein>
<accession>A0AAV2N4E7</accession>
<proteinExistence type="predicted"/>
<reference evidence="1 2" key="1">
    <citation type="submission" date="2024-04" db="EMBL/GenBank/DDBJ databases">
        <authorList>
            <consortium name="Molecular Ecology Group"/>
        </authorList>
    </citation>
    <scope>NUCLEOTIDE SEQUENCE [LARGE SCALE GENOMIC DNA]</scope>
</reference>
<keyword evidence="2" id="KW-1185">Reference proteome</keyword>
<evidence type="ECO:0000313" key="2">
    <source>
        <dbReference type="Proteomes" id="UP001497644"/>
    </source>
</evidence>
<dbReference type="AlphaFoldDB" id="A0AAV2N4E7"/>
<organism evidence="1 2">
    <name type="scientific">Lasius platythorax</name>
    <dbReference type="NCBI Taxonomy" id="488582"/>
    <lineage>
        <taxon>Eukaryota</taxon>
        <taxon>Metazoa</taxon>
        <taxon>Ecdysozoa</taxon>
        <taxon>Arthropoda</taxon>
        <taxon>Hexapoda</taxon>
        <taxon>Insecta</taxon>
        <taxon>Pterygota</taxon>
        <taxon>Neoptera</taxon>
        <taxon>Endopterygota</taxon>
        <taxon>Hymenoptera</taxon>
        <taxon>Apocrita</taxon>
        <taxon>Aculeata</taxon>
        <taxon>Formicoidea</taxon>
        <taxon>Formicidae</taxon>
        <taxon>Formicinae</taxon>
        <taxon>Lasius</taxon>
        <taxon>Lasius</taxon>
    </lineage>
</organism>
<name>A0AAV2N4E7_9HYME</name>